<evidence type="ECO:0000313" key="10">
    <source>
        <dbReference type="EMBL" id="CAI6100709.1"/>
    </source>
</evidence>
<keyword evidence="11" id="KW-1185">Reference proteome</keyword>
<dbReference type="PROSITE" id="PS00463">
    <property type="entry name" value="ZN2_CY6_FUNGAL_1"/>
    <property type="match status" value="1"/>
</dbReference>
<protein>
    <recommendedName>
        <fullName evidence="9">Zn(2)-C6 fungal-type domain-containing protein</fullName>
    </recommendedName>
</protein>
<comment type="subcellular location">
    <subcellularLocation>
        <location evidence="1">Nucleus</location>
    </subcellularLocation>
</comment>
<keyword evidence="2" id="KW-0479">Metal-binding</keyword>
<dbReference type="GO" id="GO:0000981">
    <property type="term" value="F:DNA-binding transcription factor activity, RNA polymerase II-specific"/>
    <property type="evidence" value="ECO:0007669"/>
    <property type="project" value="InterPro"/>
</dbReference>
<dbReference type="Gene3D" id="4.10.240.10">
    <property type="entry name" value="Zn(2)-C6 fungal-type DNA-binding domain"/>
    <property type="match status" value="1"/>
</dbReference>
<dbReference type="PANTHER" id="PTHR47782:SF12">
    <property type="entry name" value="ZN(II)2CYS6 TRANSCRIPTION FACTOR (EUROFUNG)"/>
    <property type="match status" value="1"/>
</dbReference>
<evidence type="ECO:0000256" key="7">
    <source>
        <dbReference type="ARBA" id="ARBA00023242"/>
    </source>
</evidence>
<evidence type="ECO:0000256" key="2">
    <source>
        <dbReference type="ARBA" id="ARBA00022723"/>
    </source>
</evidence>
<dbReference type="Proteomes" id="UP001160390">
    <property type="component" value="Unassembled WGS sequence"/>
</dbReference>
<evidence type="ECO:0000256" key="8">
    <source>
        <dbReference type="SAM" id="MobiDB-lite"/>
    </source>
</evidence>
<proteinExistence type="predicted"/>
<dbReference type="AlphaFoldDB" id="A0AA35VKQ8"/>
<dbReference type="GO" id="GO:0006351">
    <property type="term" value="P:DNA-templated transcription"/>
    <property type="evidence" value="ECO:0007669"/>
    <property type="project" value="InterPro"/>
</dbReference>
<feature type="domain" description="Zn(2)-C6 fungal-type" evidence="9">
    <location>
        <begin position="20"/>
        <end position="47"/>
    </location>
</feature>
<dbReference type="InterPro" id="IPR007219">
    <property type="entry name" value="XnlR_reg_dom"/>
</dbReference>
<dbReference type="PROSITE" id="PS50048">
    <property type="entry name" value="ZN2_CY6_FUNGAL_2"/>
    <property type="match status" value="1"/>
</dbReference>
<evidence type="ECO:0000313" key="11">
    <source>
        <dbReference type="Proteomes" id="UP001160390"/>
    </source>
</evidence>
<dbReference type="CDD" id="cd00067">
    <property type="entry name" value="GAL4"/>
    <property type="match status" value="1"/>
</dbReference>
<dbReference type="GO" id="GO:0005634">
    <property type="term" value="C:nucleus"/>
    <property type="evidence" value="ECO:0007669"/>
    <property type="project" value="UniProtKB-SubCell"/>
</dbReference>
<organism evidence="10 11">
    <name type="scientific">Clonostachys chloroleuca</name>
    <dbReference type="NCBI Taxonomy" id="1926264"/>
    <lineage>
        <taxon>Eukaryota</taxon>
        <taxon>Fungi</taxon>
        <taxon>Dikarya</taxon>
        <taxon>Ascomycota</taxon>
        <taxon>Pezizomycotina</taxon>
        <taxon>Sordariomycetes</taxon>
        <taxon>Hypocreomycetidae</taxon>
        <taxon>Hypocreales</taxon>
        <taxon>Bionectriaceae</taxon>
        <taxon>Clonostachys</taxon>
    </lineage>
</organism>
<dbReference type="EMBL" id="CABFNP030001353">
    <property type="protein sequence ID" value="CAI6100709.1"/>
    <property type="molecule type" value="Genomic_DNA"/>
</dbReference>
<gene>
    <name evidence="10" type="ORF">CCHLO57077_00006777</name>
</gene>
<keyword evidence="5" id="KW-0238">DNA-binding</keyword>
<dbReference type="CDD" id="cd12148">
    <property type="entry name" value="fungal_TF_MHR"/>
    <property type="match status" value="1"/>
</dbReference>
<feature type="compositionally biased region" description="Basic and acidic residues" evidence="8">
    <location>
        <begin position="128"/>
        <end position="141"/>
    </location>
</feature>
<dbReference type="Pfam" id="PF04082">
    <property type="entry name" value="Fungal_trans"/>
    <property type="match status" value="1"/>
</dbReference>
<evidence type="ECO:0000256" key="3">
    <source>
        <dbReference type="ARBA" id="ARBA00022833"/>
    </source>
</evidence>
<dbReference type="SMART" id="SM00906">
    <property type="entry name" value="Fungal_trans"/>
    <property type="match status" value="1"/>
</dbReference>
<keyword evidence="6" id="KW-0804">Transcription</keyword>
<reference evidence="10" key="1">
    <citation type="submission" date="2023-01" db="EMBL/GenBank/DDBJ databases">
        <authorList>
            <person name="Piombo E."/>
        </authorList>
    </citation>
    <scope>NUCLEOTIDE SEQUENCE</scope>
</reference>
<keyword evidence="4" id="KW-0805">Transcription regulation</keyword>
<evidence type="ECO:0000259" key="9">
    <source>
        <dbReference type="PROSITE" id="PS50048"/>
    </source>
</evidence>
<dbReference type="InterPro" id="IPR036864">
    <property type="entry name" value="Zn2-C6_fun-type_DNA-bd_sf"/>
</dbReference>
<comment type="caution">
    <text evidence="10">The sequence shown here is derived from an EMBL/GenBank/DDBJ whole genome shotgun (WGS) entry which is preliminary data.</text>
</comment>
<dbReference type="GO" id="GO:0043565">
    <property type="term" value="F:sequence-specific DNA binding"/>
    <property type="evidence" value="ECO:0007669"/>
    <property type="project" value="TreeGrafter"/>
</dbReference>
<evidence type="ECO:0000256" key="5">
    <source>
        <dbReference type="ARBA" id="ARBA00023125"/>
    </source>
</evidence>
<dbReference type="SMART" id="SM00066">
    <property type="entry name" value="GAL4"/>
    <property type="match status" value="1"/>
</dbReference>
<keyword evidence="3" id="KW-0862">Zinc</keyword>
<dbReference type="GO" id="GO:0045944">
    <property type="term" value="P:positive regulation of transcription by RNA polymerase II"/>
    <property type="evidence" value="ECO:0007669"/>
    <property type="project" value="TreeGrafter"/>
</dbReference>
<evidence type="ECO:0000256" key="6">
    <source>
        <dbReference type="ARBA" id="ARBA00023163"/>
    </source>
</evidence>
<sequence length="772" mass="86849">MDHERSSSDEPPAKKQRVLACRRCRNRKQKCEGNRPCTNCVKSGDECIPTAPAPRSNSEPEYVRALEERIAELEARDPHQSQDHLIANSILVNGNGNGNGNGGRTPPPPLRRLTQSSAHSTNGRPALTHHEAAGQRRRSEAIDLSVSGGDAHSLSPVNHSQTRRTHIHRSPGDAFSLTGDDDSDEDLGHLIYGLVTSPSVRDDGHNAPGKSPGFPATSFREGDFLPQVFIAAMPQEVEDMLLGAYRGRIQATYPFLHWDTFLSWLEDWKSCSPVDREAQSWQGFFANLVYSTALLVLALPRIGTDARTFYKNGISLLPHVFRQHSPILHAQAYLLLSAHALHRSSTPRILSIVSTSMRYCIQNQFHLDEAEPVPTTPDIRLQNQLRRRCFWSAYCLDRMIVASFELPPSISDLMITTKLYSNISDEDLEAIAAQTPAENELPDSPTYTCVSSALHILQCRRIQSEISGYTLRWDYKERYEQATEWRIRILSELETYKSRVQNFSDPLSKGHTSHRWLAMIYHYTLLTLYRPTKETVLGAAGDWSIQASSQASLAFRKSQMDRQIAQGWVGLLVQFQSGVTLLYCCWATPPEYRTENYDSPDVSDALRACSNILAIMTDRWPRADCLRDVFELLAREIPLVDRPSRPPTRISEASATAIREKLPQVKRLVVHRPIMRMIEEIITEDFPRLRGNDQPPPQIISRRATPSIGRRDQQTLTTNRQLLNASPTPVTFELPFAAGQMYVGDETGVETAGMSTDELIAFPGIFDLDSWA</sequence>
<evidence type="ECO:0000256" key="1">
    <source>
        <dbReference type="ARBA" id="ARBA00004123"/>
    </source>
</evidence>
<evidence type="ECO:0000256" key="4">
    <source>
        <dbReference type="ARBA" id="ARBA00023015"/>
    </source>
</evidence>
<dbReference type="GO" id="GO:0008270">
    <property type="term" value="F:zinc ion binding"/>
    <property type="evidence" value="ECO:0007669"/>
    <property type="project" value="InterPro"/>
</dbReference>
<dbReference type="InterPro" id="IPR001138">
    <property type="entry name" value="Zn2Cys6_DnaBD"/>
</dbReference>
<keyword evidence="7" id="KW-0539">Nucleus</keyword>
<accession>A0AA35VKQ8</accession>
<dbReference type="InterPro" id="IPR052202">
    <property type="entry name" value="Yeast_MetPath_Reg"/>
</dbReference>
<dbReference type="SUPFAM" id="SSF57701">
    <property type="entry name" value="Zn2/Cys6 DNA-binding domain"/>
    <property type="match status" value="1"/>
</dbReference>
<feature type="region of interest" description="Disordered" evidence="8">
    <location>
        <begin position="90"/>
        <end position="180"/>
    </location>
</feature>
<dbReference type="PANTHER" id="PTHR47782">
    <property type="entry name" value="ZN(II)2CYS6 TRANSCRIPTION FACTOR (EUROFUNG)-RELATED"/>
    <property type="match status" value="1"/>
</dbReference>
<dbReference type="Pfam" id="PF00172">
    <property type="entry name" value="Zn_clus"/>
    <property type="match status" value="1"/>
</dbReference>
<name>A0AA35VKQ8_9HYPO</name>